<keyword evidence="2" id="KW-1133">Transmembrane helix</keyword>
<proteinExistence type="predicted"/>
<feature type="region of interest" description="Disordered" evidence="1">
    <location>
        <begin position="238"/>
        <end position="263"/>
    </location>
</feature>
<feature type="transmembrane region" description="Helical" evidence="2">
    <location>
        <begin position="49"/>
        <end position="73"/>
    </location>
</feature>
<gene>
    <name evidence="4" type="ORF">KSP39_PZI006551</name>
</gene>
<organism evidence="4 5">
    <name type="scientific">Platanthera zijinensis</name>
    <dbReference type="NCBI Taxonomy" id="2320716"/>
    <lineage>
        <taxon>Eukaryota</taxon>
        <taxon>Viridiplantae</taxon>
        <taxon>Streptophyta</taxon>
        <taxon>Embryophyta</taxon>
        <taxon>Tracheophyta</taxon>
        <taxon>Spermatophyta</taxon>
        <taxon>Magnoliopsida</taxon>
        <taxon>Liliopsida</taxon>
        <taxon>Asparagales</taxon>
        <taxon>Orchidaceae</taxon>
        <taxon>Orchidoideae</taxon>
        <taxon>Orchideae</taxon>
        <taxon>Orchidinae</taxon>
        <taxon>Platanthera</taxon>
    </lineage>
</organism>
<keyword evidence="2" id="KW-0812">Transmembrane</keyword>
<reference evidence="4 5" key="1">
    <citation type="journal article" date="2022" name="Nat. Plants">
        <title>Genomes of leafy and leafless Platanthera orchids illuminate the evolution of mycoheterotrophy.</title>
        <authorList>
            <person name="Li M.H."/>
            <person name="Liu K.W."/>
            <person name="Li Z."/>
            <person name="Lu H.C."/>
            <person name="Ye Q.L."/>
            <person name="Zhang D."/>
            <person name="Wang J.Y."/>
            <person name="Li Y.F."/>
            <person name="Zhong Z.M."/>
            <person name="Liu X."/>
            <person name="Yu X."/>
            <person name="Liu D.K."/>
            <person name="Tu X.D."/>
            <person name="Liu B."/>
            <person name="Hao Y."/>
            <person name="Liao X.Y."/>
            <person name="Jiang Y.T."/>
            <person name="Sun W.H."/>
            <person name="Chen J."/>
            <person name="Chen Y.Q."/>
            <person name="Ai Y."/>
            <person name="Zhai J.W."/>
            <person name="Wu S.S."/>
            <person name="Zhou Z."/>
            <person name="Hsiao Y.Y."/>
            <person name="Wu W.L."/>
            <person name="Chen Y.Y."/>
            <person name="Lin Y.F."/>
            <person name="Hsu J.L."/>
            <person name="Li C.Y."/>
            <person name="Wang Z.W."/>
            <person name="Zhao X."/>
            <person name="Zhong W.Y."/>
            <person name="Ma X.K."/>
            <person name="Ma L."/>
            <person name="Huang J."/>
            <person name="Chen G.Z."/>
            <person name="Huang M.Z."/>
            <person name="Huang L."/>
            <person name="Peng D.H."/>
            <person name="Luo Y.B."/>
            <person name="Zou S.Q."/>
            <person name="Chen S.P."/>
            <person name="Lan S."/>
            <person name="Tsai W.C."/>
            <person name="Van de Peer Y."/>
            <person name="Liu Z.J."/>
        </authorList>
    </citation>
    <scope>NUCLEOTIDE SEQUENCE [LARGE SCALE GENOMIC DNA]</scope>
    <source>
        <strain evidence="4">Lor287</strain>
    </source>
</reference>
<evidence type="ECO:0000256" key="1">
    <source>
        <dbReference type="SAM" id="MobiDB-lite"/>
    </source>
</evidence>
<feature type="compositionally biased region" description="Polar residues" evidence="1">
    <location>
        <begin position="211"/>
        <end position="221"/>
    </location>
</feature>
<feature type="region of interest" description="Disordered" evidence="1">
    <location>
        <begin position="148"/>
        <end position="222"/>
    </location>
</feature>
<dbReference type="AlphaFoldDB" id="A0AAP0BQV1"/>
<evidence type="ECO:0000313" key="4">
    <source>
        <dbReference type="EMBL" id="KAK8946842.1"/>
    </source>
</evidence>
<feature type="transmembrane region" description="Helical" evidence="2">
    <location>
        <begin position="93"/>
        <end position="110"/>
    </location>
</feature>
<feature type="domain" description="DUF4408" evidence="3">
    <location>
        <begin position="79"/>
        <end position="109"/>
    </location>
</feature>
<dbReference type="PANTHER" id="PTHR33098:SF109">
    <property type="entry name" value="OS07G0563400 PROTEIN"/>
    <property type="match status" value="1"/>
</dbReference>
<sequence>MPLLSSISHQICKSSSVFPFLFPSDIPPMNTMLDLLRGAGKKGVSRTKLAVLVAEILSAAAVVWFAIPFILGFLSSASPRIWTHLRSSTAPRYLFLAVNFIIFTVWKLSVNRAIHADCLPEEEKNSNPPDLSSSHTVRLLRKISSEDGNEIPSIHDENATSPYHAGEELSPAPPSELPCVTTEHEEKPVAPSSSSFSSAVSLPQPALIPTNPDQTEETTVSDLDEEASLDATWSSIMRNSGREAAPVAKTAGRVPPPEGNDEINQRFDEFIRKNYDQIRLRKPGESIQPRRIR</sequence>
<protein>
    <recommendedName>
        <fullName evidence="3">DUF4408 domain-containing protein</fullName>
    </recommendedName>
</protein>
<dbReference type="InterPro" id="IPR025520">
    <property type="entry name" value="DUF4408"/>
</dbReference>
<evidence type="ECO:0000256" key="2">
    <source>
        <dbReference type="SAM" id="Phobius"/>
    </source>
</evidence>
<dbReference type="Proteomes" id="UP001418222">
    <property type="component" value="Unassembled WGS sequence"/>
</dbReference>
<evidence type="ECO:0000259" key="3">
    <source>
        <dbReference type="Pfam" id="PF14364"/>
    </source>
</evidence>
<keyword evidence="5" id="KW-1185">Reference proteome</keyword>
<dbReference type="Pfam" id="PF14364">
    <property type="entry name" value="DUF4408"/>
    <property type="match status" value="1"/>
</dbReference>
<name>A0AAP0BQV1_9ASPA</name>
<keyword evidence="2" id="KW-0472">Membrane</keyword>
<dbReference type="PANTHER" id="PTHR33098">
    <property type="entry name" value="COTTON FIBER (DUF761)"/>
    <property type="match status" value="1"/>
</dbReference>
<dbReference type="EMBL" id="JBBWWQ010000005">
    <property type="protein sequence ID" value="KAK8946842.1"/>
    <property type="molecule type" value="Genomic_DNA"/>
</dbReference>
<feature type="compositionally biased region" description="Low complexity" evidence="1">
    <location>
        <begin position="189"/>
        <end position="201"/>
    </location>
</feature>
<accession>A0AAP0BQV1</accession>
<comment type="caution">
    <text evidence="4">The sequence shown here is derived from an EMBL/GenBank/DDBJ whole genome shotgun (WGS) entry which is preliminary data.</text>
</comment>
<evidence type="ECO:0000313" key="5">
    <source>
        <dbReference type="Proteomes" id="UP001418222"/>
    </source>
</evidence>